<protein>
    <submittedName>
        <fullName evidence="1">Uncharacterized protein</fullName>
    </submittedName>
</protein>
<proteinExistence type="predicted"/>
<reference evidence="1" key="1">
    <citation type="submission" date="2024-07" db="EMBL/GenBank/DDBJ databases">
        <authorList>
            <person name="Yu S.T."/>
        </authorList>
    </citation>
    <scope>NUCLEOTIDE SEQUENCE</scope>
    <source>
        <strain evidence="1">R44</strain>
    </source>
</reference>
<dbReference type="RefSeq" id="WP_369149081.1">
    <property type="nucleotide sequence ID" value="NZ_CP163444.1"/>
</dbReference>
<dbReference type="EMBL" id="CP163444">
    <property type="protein sequence ID" value="XDQ76463.1"/>
    <property type="molecule type" value="Genomic_DNA"/>
</dbReference>
<sequence>MGFFERLNGTRRPAGGVTPLTAAGVRDVILAVSGPESPYRVRLASPSEKADLIADWRIQHRSFGEDVDLHLSIRMRLDPHRREVRAFQEQRSSTRGRLSASREYGRGAGFSVDWTYERGPDGRRRRVKTFDTRDMSNVLREAVLGAGWTWRPSLLKL</sequence>
<organism evidence="1">
    <name type="scientific">Streptomyces sp. R44</name>
    <dbReference type="NCBI Taxonomy" id="3238633"/>
    <lineage>
        <taxon>Bacteria</taxon>
        <taxon>Bacillati</taxon>
        <taxon>Actinomycetota</taxon>
        <taxon>Actinomycetes</taxon>
        <taxon>Kitasatosporales</taxon>
        <taxon>Streptomycetaceae</taxon>
        <taxon>Streptomyces</taxon>
    </lineage>
</organism>
<dbReference type="AlphaFoldDB" id="A0AB39TD06"/>
<accession>A0AB39TD06</accession>
<name>A0AB39TD06_9ACTN</name>
<evidence type="ECO:0000313" key="1">
    <source>
        <dbReference type="EMBL" id="XDQ76463.1"/>
    </source>
</evidence>
<gene>
    <name evidence="1" type="ORF">AB5J54_40760</name>
</gene>